<proteinExistence type="predicted"/>
<accession>Q2R4Z3</accession>
<gene>
    <name evidence="2" type="ordered locus">LOC_Os11g26800</name>
</gene>
<evidence type="ECO:0000313" key="2">
    <source>
        <dbReference type="EMBL" id="AAX96127.1"/>
    </source>
</evidence>
<evidence type="ECO:0000256" key="1">
    <source>
        <dbReference type="SAM" id="MobiDB-lite"/>
    </source>
</evidence>
<name>Q2R4Z3_ORYSJ</name>
<evidence type="ECO:0000313" key="3">
    <source>
        <dbReference type="Proteomes" id="UP000000763"/>
    </source>
</evidence>
<sequence>MLPAVSTAAIATTTATATPKTKRMATRKRPICRSGAIDGYQTAVGGKRVANSIAMTEGVLVTEFMEACVATYERVFRETREALVINSTQLDSLARLLWSAMSSRKKHNDTVEESWWSTVASNHQNTEGRRSAAAMRTATRQRDAKREEDVGDHAGVGGGGHWPRG</sequence>
<dbReference type="Proteomes" id="UP000000763">
    <property type="component" value="Chromosome 11"/>
</dbReference>
<reference evidence="3" key="2">
    <citation type="journal article" date="2008" name="Nucleic Acids Res.">
        <title>The rice annotation project database (RAP-DB): 2008 update.</title>
        <authorList>
            <consortium name="The rice annotation project (RAP)"/>
        </authorList>
    </citation>
    <scope>GENOME REANNOTATION</scope>
    <source>
        <strain evidence="3">cv. Nipponbare</strain>
    </source>
</reference>
<feature type="region of interest" description="Disordered" evidence="1">
    <location>
        <begin position="121"/>
        <end position="165"/>
    </location>
</feature>
<reference evidence="3" key="1">
    <citation type="journal article" date="2005" name="Nature">
        <title>The map-based sequence of the rice genome.</title>
        <authorList>
            <consortium name="International rice genome sequencing project (IRGSP)"/>
            <person name="Matsumoto T."/>
            <person name="Wu J."/>
            <person name="Kanamori H."/>
            <person name="Katayose Y."/>
            <person name="Fujisawa M."/>
            <person name="Namiki N."/>
            <person name="Mizuno H."/>
            <person name="Yamamoto K."/>
            <person name="Antonio B.A."/>
            <person name="Baba T."/>
            <person name="Sakata K."/>
            <person name="Nagamura Y."/>
            <person name="Aoki H."/>
            <person name="Arikawa K."/>
            <person name="Arita K."/>
            <person name="Bito T."/>
            <person name="Chiden Y."/>
            <person name="Fujitsuka N."/>
            <person name="Fukunaka R."/>
            <person name="Hamada M."/>
            <person name="Harada C."/>
            <person name="Hayashi A."/>
            <person name="Hijishita S."/>
            <person name="Honda M."/>
            <person name="Hosokawa S."/>
            <person name="Ichikawa Y."/>
            <person name="Idonuma A."/>
            <person name="Iijima M."/>
            <person name="Ikeda M."/>
            <person name="Ikeno M."/>
            <person name="Ito K."/>
            <person name="Ito S."/>
            <person name="Ito T."/>
            <person name="Ito Y."/>
            <person name="Ito Y."/>
            <person name="Iwabuchi A."/>
            <person name="Kamiya K."/>
            <person name="Karasawa W."/>
            <person name="Kurita K."/>
            <person name="Katagiri S."/>
            <person name="Kikuta A."/>
            <person name="Kobayashi H."/>
            <person name="Kobayashi N."/>
            <person name="Machita K."/>
            <person name="Maehara T."/>
            <person name="Masukawa M."/>
            <person name="Mizubayashi T."/>
            <person name="Mukai Y."/>
            <person name="Nagasaki H."/>
            <person name="Nagata Y."/>
            <person name="Naito S."/>
            <person name="Nakashima M."/>
            <person name="Nakama Y."/>
            <person name="Nakamichi Y."/>
            <person name="Nakamura M."/>
            <person name="Meguro A."/>
            <person name="Negishi M."/>
            <person name="Ohta I."/>
            <person name="Ohta T."/>
            <person name="Okamoto M."/>
            <person name="Ono N."/>
            <person name="Saji S."/>
            <person name="Sakaguchi M."/>
            <person name="Sakai K."/>
            <person name="Shibata M."/>
            <person name="Shimokawa T."/>
            <person name="Song J."/>
            <person name="Takazaki Y."/>
            <person name="Terasawa K."/>
            <person name="Tsugane M."/>
            <person name="Tsuji K."/>
            <person name="Ueda S."/>
            <person name="Waki K."/>
            <person name="Yamagata H."/>
            <person name="Yamamoto M."/>
            <person name="Yamamoto S."/>
            <person name="Yamane H."/>
            <person name="Yoshiki S."/>
            <person name="Yoshihara R."/>
            <person name="Yukawa K."/>
            <person name="Zhong H."/>
            <person name="Yano M."/>
            <person name="Yuan Q."/>
            <person name="Ouyang S."/>
            <person name="Liu J."/>
            <person name="Jones K.M."/>
            <person name="Gansberger K."/>
            <person name="Moffat K."/>
            <person name="Hill J."/>
            <person name="Bera J."/>
            <person name="Fadrosh D."/>
            <person name="Jin S."/>
            <person name="Johri S."/>
            <person name="Kim M."/>
            <person name="Overton L."/>
            <person name="Reardon M."/>
            <person name="Tsitrin T."/>
            <person name="Vuong H."/>
            <person name="Weaver B."/>
            <person name="Ciecko A."/>
            <person name="Tallon L."/>
            <person name="Jackson J."/>
            <person name="Pai G."/>
            <person name="Aken S.V."/>
            <person name="Utterback T."/>
            <person name="Reidmuller S."/>
            <person name="Feldblyum T."/>
            <person name="Hsiao J."/>
            <person name="Zismann V."/>
            <person name="Iobst S."/>
            <person name="de Vazeille A.R."/>
            <person name="Buell C.R."/>
            <person name="Ying K."/>
            <person name="Li Y."/>
            <person name="Lu T."/>
            <person name="Huang Y."/>
            <person name="Zhao Q."/>
            <person name="Feng Q."/>
            <person name="Zhang L."/>
            <person name="Zhu J."/>
            <person name="Weng Q."/>
            <person name="Mu J."/>
            <person name="Lu Y."/>
            <person name="Fan D."/>
            <person name="Liu Y."/>
            <person name="Guan J."/>
            <person name="Zhang Y."/>
            <person name="Yu S."/>
            <person name="Liu X."/>
            <person name="Zhang Y."/>
            <person name="Hong G."/>
            <person name="Han B."/>
            <person name="Choisne N."/>
            <person name="Demange N."/>
            <person name="Orjeda G."/>
            <person name="Samain S."/>
            <person name="Cattolico L."/>
            <person name="Pelletier E."/>
            <person name="Couloux A."/>
            <person name="Segurens B."/>
            <person name="Wincker P."/>
            <person name="D'Hont A."/>
            <person name="Scarpelli C."/>
            <person name="Weissenbach J."/>
            <person name="Salanoubat M."/>
            <person name="Quetier F."/>
            <person name="Yu Y."/>
            <person name="Kim H.R."/>
            <person name="Rambo T."/>
            <person name="Currie J."/>
            <person name="Collura K."/>
            <person name="Luo M."/>
            <person name="Yang T."/>
            <person name="Ammiraju J.S.S."/>
            <person name="Engler F."/>
            <person name="Soderlund C."/>
            <person name="Wing R.A."/>
            <person name="Palmer L.E."/>
            <person name="de la Bastide M."/>
            <person name="Spiegel L."/>
            <person name="Nascimento L."/>
            <person name="Zutavern T."/>
            <person name="O'Shaughnessy A."/>
            <person name="Dike S."/>
            <person name="Dedhia N."/>
            <person name="Preston R."/>
            <person name="Balija V."/>
            <person name="McCombie W.R."/>
            <person name="Chow T."/>
            <person name="Chen H."/>
            <person name="Chung M."/>
            <person name="Chen C."/>
            <person name="Shaw J."/>
            <person name="Wu H."/>
            <person name="Hsiao K."/>
            <person name="Chao Y."/>
            <person name="Chu M."/>
            <person name="Cheng C."/>
            <person name="Hour A."/>
            <person name="Lee P."/>
            <person name="Lin S."/>
            <person name="Lin Y."/>
            <person name="Liou J."/>
            <person name="Liu S."/>
            <person name="Hsing Y."/>
            <person name="Raghuvanshi S."/>
            <person name="Mohanty A."/>
            <person name="Bharti A.K."/>
            <person name="Gaur A."/>
            <person name="Gupta V."/>
            <person name="Kumar D."/>
            <person name="Ravi V."/>
            <person name="Vij S."/>
            <person name="Kapur A."/>
            <person name="Khurana P."/>
            <person name="Khurana P."/>
            <person name="Khurana J.P."/>
            <person name="Tyagi A.K."/>
            <person name="Gaikwad K."/>
            <person name="Singh A."/>
            <person name="Dalal V."/>
            <person name="Srivastava S."/>
            <person name="Dixit A."/>
            <person name="Pal A.K."/>
            <person name="Ghazi I.A."/>
            <person name="Yadav M."/>
            <person name="Pandit A."/>
            <person name="Bhargava A."/>
            <person name="Sureshbabu K."/>
            <person name="Batra K."/>
            <person name="Sharma T.R."/>
            <person name="Mohapatra T."/>
            <person name="Singh N.K."/>
            <person name="Messing J."/>
            <person name="Nelson A.B."/>
            <person name="Fuks G."/>
            <person name="Kavchok S."/>
            <person name="Keizer G."/>
            <person name="Linton E."/>
            <person name="Llaca V."/>
            <person name="Song R."/>
            <person name="Tanyolac B."/>
            <person name="Young S."/>
            <person name="Ho-Il K."/>
            <person name="Hahn J.H."/>
            <person name="Sangsakoo G."/>
            <person name="Vanavichit A."/>
            <person name="de Mattos Luiz.A.T."/>
            <person name="Zimmer P.D."/>
            <person name="Malone G."/>
            <person name="Dellagostin O."/>
            <person name="de Oliveira A.C."/>
            <person name="Bevan M."/>
            <person name="Bancroft I."/>
            <person name="Minx P."/>
            <person name="Cordum H."/>
            <person name="Wilson R."/>
            <person name="Cheng Z."/>
            <person name="Jin W."/>
            <person name="Jiang J."/>
            <person name="Leong S.A."/>
            <person name="Iwama H."/>
            <person name="Gojobori T."/>
            <person name="Itoh T."/>
            <person name="Niimura Y."/>
            <person name="Fujii Y."/>
            <person name="Habara T."/>
            <person name="Sakai H."/>
            <person name="Sato Y."/>
            <person name="Wilson G."/>
            <person name="Kumar K."/>
            <person name="McCouch S."/>
            <person name="Juretic N."/>
            <person name="Hoen D."/>
            <person name="Wright S."/>
            <person name="Bruskiewich R."/>
            <person name="Bureau T."/>
            <person name="Miyao A."/>
            <person name="Hirochika H."/>
            <person name="Nishikawa T."/>
            <person name="Kadowaki K."/>
            <person name="Sugiura M."/>
            <person name="Burr B."/>
            <person name="Sasaki T."/>
        </authorList>
    </citation>
    <scope>NUCLEOTIDE SEQUENCE [LARGE SCALE GENOMIC DNA]</scope>
    <source>
        <strain evidence="3">cv. Nipponbare</strain>
    </source>
</reference>
<dbReference type="AlphaFoldDB" id="Q2R4Z3"/>
<protein>
    <submittedName>
        <fullName evidence="2">Uncharacterized protein</fullName>
    </submittedName>
</protein>
<feature type="compositionally biased region" description="Gly residues" evidence="1">
    <location>
        <begin position="154"/>
        <end position="165"/>
    </location>
</feature>
<organism evidence="2 3">
    <name type="scientific">Oryza sativa subsp. japonica</name>
    <name type="common">Rice</name>
    <dbReference type="NCBI Taxonomy" id="39947"/>
    <lineage>
        <taxon>Eukaryota</taxon>
        <taxon>Viridiplantae</taxon>
        <taxon>Streptophyta</taxon>
        <taxon>Embryophyta</taxon>
        <taxon>Tracheophyta</taxon>
        <taxon>Spermatophyta</taxon>
        <taxon>Magnoliopsida</taxon>
        <taxon>Liliopsida</taxon>
        <taxon>Poales</taxon>
        <taxon>Poaceae</taxon>
        <taxon>BOP clade</taxon>
        <taxon>Oryzoideae</taxon>
        <taxon>Oryzeae</taxon>
        <taxon>Oryzinae</taxon>
        <taxon>Oryza</taxon>
        <taxon>Oryza sativa</taxon>
    </lineage>
</organism>
<dbReference type="EMBL" id="AC145325">
    <property type="protein sequence ID" value="AAX96127.1"/>
    <property type="molecule type" value="Genomic_DNA"/>
</dbReference>
<feature type="compositionally biased region" description="Basic and acidic residues" evidence="1">
    <location>
        <begin position="140"/>
        <end position="152"/>
    </location>
</feature>